<name>A0ABM7UGC0_9LEPT</name>
<organism evidence="1 2">
    <name type="scientific">Leptospira kobayashii</name>
    <dbReference type="NCBI Taxonomy" id="1917830"/>
    <lineage>
        <taxon>Bacteria</taxon>
        <taxon>Pseudomonadati</taxon>
        <taxon>Spirochaetota</taxon>
        <taxon>Spirochaetia</taxon>
        <taxon>Leptospirales</taxon>
        <taxon>Leptospiraceae</taxon>
        <taxon>Leptospira</taxon>
    </lineage>
</organism>
<evidence type="ECO:0000313" key="2">
    <source>
        <dbReference type="Proteomes" id="UP000245263"/>
    </source>
</evidence>
<gene>
    <name evidence="1" type="ORF">LPTSP3_g03630</name>
</gene>
<dbReference type="Proteomes" id="UP000245263">
    <property type="component" value="Chromosome 1"/>
</dbReference>
<keyword evidence="2" id="KW-1185">Reference proteome</keyword>
<accession>A0ABM7UGC0</accession>
<sequence length="109" mass="13278">MIKLTNTTIKRLNEFFRKEGDQIFSYKELDSVIEEHRERLKINSTISFKKLVQQLLENDILKEAEFNFPTRKERRYSPIEHNIYVWTHSLYNKAYFSHYSALFLNQLTE</sequence>
<reference evidence="1 2" key="1">
    <citation type="submission" date="2021-08" db="EMBL/GenBank/DDBJ databases">
        <title>Complete genome sequence of Leptospira kobayashii strain E30.</title>
        <authorList>
            <person name="Nakao R."/>
            <person name="Nakamura S."/>
            <person name="Masuzawa T."/>
            <person name="Koizumi N."/>
        </authorList>
    </citation>
    <scope>NUCLEOTIDE SEQUENCE [LARGE SCALE GENOMIC DNA]</scope>
    <source>
        <strain evidence="1 2">E30</strain>
    </source>
</reference>
<proteinExistence type="predicted"/>
<dbReference type="EMBL" id="AP025028">
    <property type="protein sequence ID" value="BDA77433.1"/>
    <property type="molecule type" value="Genomic_DNA"/>
</dbReference>
<evidence type="ECO:0000313" key="1">
    <source>
        <dbReference type="EMBL" id="BDA77433.1"/>
    </source>
</evidence>
<protein>
    <submittedName>
        <fullName evidence="1">Uncharacterized protein</fullName>
    </submittedName>
</protein>
<dbReference type="RefSeq" id="WP_109022032.1">
    <property type="nucleotide sequence ID" value="NZ_AP025028.1"/>
</dbReference>